<dbReference type="RefSeq" id="WP_202952751.1">
    <property type="nucleotide sequence ID" value="NZ_JAPCID010000012.1"/>
</dbReference>
<comment type="similarity">
    <text evidence="1">Belongs to the LysR transcriptional regulatory family.</text>
</comment>
<dbReference type="Proteomes" id="UP001147700">
    <property type="component" value="Unassembled WGS sequence"/>
</dbReference>
<dbReference type="Gene3D" id="1.10.10.10">
    <property type="entry name" value="Winged helix-like DNA-binding domain superfamily/Winged helix DNA-binding domain"/>
    <property type="match status" value="1"/>
</dbReference>
<keyword evidence="7" id="KW-1185">Reference proteome</keyword>
<dbReference type="InterPro" id="IPR036388">
    <property type="entry name" value="WH-like_DNA-bd_sf"/>
</dbReference>
<reference evidence="6" key="1">
    <citation type="submission" date="2022-10" db="EMBL/GenBank/DDBJ databases">
        <title>The WGS of Solirubrobacter sp. CPCC 204708.</title>
        <authorList>
            <person name="Jiang Z."/>
        </authorList>
    </citation>
    <scope>NUCLEOTIDE SEQUENCE</scope>
    <source>
        <strain evidence="6">CPCC 204708</strain>
    </source>
</reference>
<dbReference type="CDD" id="cd08423">
    <property type="entry name" value="PBP2_LTTR_like_6"/>
    <property type="match status" value="1"/>
</dbReference>
<accession>A0ABT4RH16</accession>
<evidence type="ECO:0000256" key="3">
    <source>
        <dbReference type="ARBA" id="ARBA00023125"/>
    </source>
</evidence>
<comment type="caution">
    <text evidence="6">The sequence shown here is derived from an EMBL/GenBank/DDBJ whole genome shotgun (WGS) entry which is preliminary data.</text>
</comment>
<keyword evidence="3" id="KW-0238">DNA-binding</keyword>
<dbReference type="InterPro" id="IPR036390">
    <property type="entry name" value="WH_DNA-bd_sf"/>
</dbReference>
<dbReference type="SUPFAM" id="SSF46785">
    <property type="entry name" value="Winged helix' DNA-binding domain"/>
    <property type="match status" value="1"/>
</dbReference>
<keyword evidence="2" id="KW-0805">Transcription regulation</keyword>
<keyword evidence="4" id="KW-0804">Transcription</keyword>
<sequence>MVDLRKLRTLRAVADHGTLAAAADALHLTSSAVSQQLSGLEREIGQPLLEPNGRSVRLTGAAQVLLGHADTLFAQLERMEGELAAQDHTPRGEVRVSGFPTSLAGLLAPAARTLRERAPELKLRVLEAETDESVALLSTRAVDVILSMECRAAPRRDDPRYHREELLGDILDAVLPVDHELAGRSSIDLAELRDAEWVAPPVGWSCDEVFMAGCQRAGYTPRIAHRSGDWQAVMGLVAADLGVSLVPRLAHSVTPPGVTIVPLTGDPPKRHVFAACRGGAQSNPAVRAVLDAVVEVAAA</sequence>
<evidence type="ECO:0000313" key="7">
    <source>
        <dbReference type="Proteomes" id="UP001147700"/>
    </source>
</evidence>
<evidence type="ECO:0000313" key="6">
    <source>
        <dbReference type="EMBL" id="MDA0137851.1"/>
    </source>
</evidence>
<dbReference type="InterPro" id="IPR005119">
    <property type="entry name" value="LysR_subst-bd"/>
</dbReference>
<dbReference type="SUPFAM" id="SSF53850">
    <property type="entry name" value="Periplasmic binding protein-like II"/>
    <property type="match status" value="1"/>
</dbReference>
<feature type="domain" description="HTH lysR-type" evidence="5">
    <location>
        <begin position="2"/>
        <end position="59"/>
    </location>
</feature>
<dbReference type="Gene3D" id="3.40.190.10">
    <property type="entry name" value="Periplasmic binding protein-like II"/>
    <property type="match status" value="2"/>
</dbReference>
<evidence type="ECO:0000256" key="2">
    <source>
        <dbReference type="ARBA" id="ARBA00023015"/>
    </source>
</evidence>
<protein>
    <submittedName>
        <fullName evidence="6">LysR substrate-binding domain-containing protein</fullName>
    </submittedName>
</protein>
<dbReference type="Pfam" id="PF03466">
    <property type="entry name" value="LysR_substrate"/>
    <property type="match status" value="1"/>
</dbReference>
<name>A0ABT4RH16_9ACTN</name>
<evidence type="ECO:0000256" key="4">
    <source>
        <dbReference type="ARBA" id="ARBA00023163"/>
    </source>
</evidence>
<proteinExistence type="inferred from homology"/>
<organism evidence="6 7">
    <name type="scientific">Solirubrobacter deserti</name>
    <dbReference type="NCBI Taxonomy" id="2282478"/>
    <lineage>
        <taxon>Bacteria</taxon>
        <taxon>Bacillati</taxon>
        <taxon>Actinomycetota</taxon>
        <taxon>Thermoleophilia</taxon>
        <taxon>Solirubrobacterales</taxon>
        <taxon>Solirubrobacteraceae</taxon>
        <taxon>Solirubrobacter</taxon>
    </lineage>
</organism>
<dbReference type="PANTHER" id="PTHR30346:SF29">
    <property type="entry name" value="LYSR SUBSTRATE-BINDING"/>
    <property type="match status" value="1"/>
</dbReference>
<dbReference type="Pfam" id="PF00126">
    <property type="entry name" value="HTH_1"/>
    <property type="match status" value="1"/>
</dbReference>
<dbReference type="PROSITE" id="PS50931">
    <property type="entry name" value="HTH_LYSR"/>
    <property type="match status" value="1"/>
</dbReference>
<evidence type="ECO:0000259" key="5">
    <source>
        <dbReference type="PROSITE" id="PS50931"/>
    </source>
</evidence>
<evidence type="ECO:0000256" key="1">
    <source>
        <dbReference type="ARBA" id="ARBA00009437"/>
    </source>
</evidence>
<dbReference type="EMBL" id="JAPCID010000012">
    <property type="protein sequence ID" value="MDA0137851.1"/>
    <property type="molecule type" value="Genomic_DNA"/>
</dbReference>
<dbReference type="PANTHER" id="PTHR30346">
    <property type="entry name" value="TRANSCRIPTIONAL DUAL REGULATOR HCAR-RELATED"/>
    <property type="match status" value="1"/>
</dbReference>
<dbReference type="InterPro" id="IPR000847">
    <property type="entry name" value="LysR_HTH_N"/>
</dbReference>
<gene>
    <name evidence="6" type="ORF">OJ962_10100</name>
</gene>